<dbReference type="AlphaFoldDB" id="A0A4S2L0Y0"/>
<evidence type="ECO:0000256" key="1">
    <source>
        <dbReference type="SAM" id="MobiDB-lite"/>
    </source>
</evidence>
<gene>
    <name evidence="2" type="ORF">DBV15_01701</name>
</gene>
<dbReference type="Proteomes" id="UP000310200">
    <property type="component" value="Unassembled WGS sequence"/>
</dbReference>
<evidence type="ECO:0000313" key="3">
    <source>
        <dbReference type="Proteomes" id="UP000310200"/>
    </source>
</evidence>
<proteinExistence type="predicted"/>
<comment type="caution">
    <text evidence="2">The sequence shown here is derived from an EMBL/GenBank/DDBJ whole genome shotgun (WGS) entry which is preliminary data.</text>
</comment>
<feature type="compositionally biased region" description="Basic residues" evidence="1">
    <location>
        <begin position="10"/>
        <end position="25"/>
    </location>
</feature>
<reference evidence="2 3" key="1">
    <citation type="journal article" date="2019" name="Philos. Trans. R. Soc. Lond., B, Biol. Sci.">
        <title>Ant behaviour and brain gene expression of defending hosts depend on the ecological success of the intruding social parasite.</title>
        <authorList>
            <person name="Kaur R."/>
            <person name="Stoldt M."/>
            <person name="Jongepier E."/>
            <person name="Feldmeyer B."/>
            <person name="Menzel F."/>
            <person name="Bornberg-Bauer E."/>
            <person name="Foitzik S."/>
        </authorList>
    </citation>
    <scope>NUCLEOTIDE SEQUENCE [LARGE SCALE GENOMIC DNA]</scope>
    <source>
        <tissue evidence="2">Whole body</tissue>
    </source>
</reference>
<name>A0A4S2L0Y0_9HYME</name>
<feature type="region of interest" description="Disordered" evidence="1">
    <location>
        <begin position="1"/>
        <end position="25"/>
    </location>
</feature>
<dbReference type="EMBL" id="QBLH01000372">
    <property type="protein sequence ID" value="TGZ56161.1"/>
    <property type="molecule type" value="Genomic_DNA"/>
</dbReference>
<protein>
    <submittedName>
        <fullName evidence="2">Uncharacterized protein</fullName>
    </submittedName>
</protein>
<sequence length="192" mass="21720">MVKSNIPSKRSARYHASHVSKRQRARDRAAAPIPIIFLAADLEIRISTLPECLQLSVSVWNETRTSRRSFFSRQRDAVQRTADGALEPRRFTTSRAIPPSGRPYFLSRVSNVHCSWLGVSEREREKEADSEGGVSEERSEGEKDRKRKCHRTLLIRFAPSGPVNRETDGSTAEICSRSPNASRRLLLDFLVA</sequence>
<organism evidence="2 3">
    <name type="scientific">Temnothorax longispinosus</name>
    <dbReference type="NCBI Taxonomy" id="300112"/>
    <lineage>
        <taxon>Eukaryota</taxon>
        <taxon>Metazoa</taxon>
        <taxon>Ecdysozoa</taxon>
        <taxon>Arthropoda</taxon>
        <taxon>Hexapoda</taxon>
        <taxon>Insecta</taxon>
        <taxon>Pterygota</taxon>
        <taxon>Neoptera</taxon>
        <taxon>Endopterygota</taxon>
        <taxon>Hymenoptera</taxon>
        <taxon>Apocrita</taxon>
        <taxon>Aculeata</taxon>
        <taxon>Formicoidea</taxon>
        <taxon>Formicidae</taxon>
        <taxon>Myrmicinae</taxon>
        <taxon>Temnothorax</taxon>
    </lineage>
</organism>
<keyword evidence="3" id="KW-1185">Reference proteome</keyword>
<evidence type="ECO:0000313" key="2">
    <source>
        <dbReference type="EMBL" id="TGZ56161.1"/>
    </source>
</evidence>
<feature type="region of interest" description="Disordered" evidence="1">
    <location>
        <begin position="125"/>
        <end position="147"/>
    </location>
</feature>
<accession>A0A4S2L0Y0</accession>
<feature type="compositionally biased region" description="Basic and acidic residues" evidence="1">
    <location>
        <begin position="125"/>
        <end position="144"/>
    </location>
</feature>